<evidence type="ECO:0000313" key="1">
    <source>
        <dbReference type="EMBL" id="ORY69836.1"/>
    </source>
</evidence>
<dbReference type="InParanoid" id="A0A1Y2EEZ0"/>
<dbReference type="RefSeq" id="XP_040719786.1">
    <property type="nucleotide sequence ID" value="XM_040865784.1"/>
</dbReference>
<dbReference type="PROSITE" id="PS51257">
    <property type="entry name" value="PROKAR_LIPOPROTEIN"/>
    <property type="match status" value="1"/>
</dbReference>
<name>A0A1Y2EEZ0_9PEZI</name>
<protein>
    <submittedName>
        <fullName evidence="1">Uncharacterized protein</fullName>
    </submittedName>
</protein>
<evidence type="ECO:0000313" key="2">
    <source>
        <dbReference type="Proteomes" id="UP000193689"/>
    </source>
</evidence>
<gene>
    <name evidence="1" type="ORF">BCR38DRAFT_93821</name>
</gene>
<dbReference type="EMBL" id="MCFJ01000002">
    <property type="protein sequence ID" value="ORY69836.1"/>
    <property type="molecule type" value="Genomic_DNA"/>
</dbReference>
<proteinExistence type="predicted"/>
<dbReference type="AlphaFoldDB" id="A0A1Y2EEZ0"/>
<dbReference type="GeneID" id="63781996"/>
<reference evidence="1 2" key="1">
    <citation type="submission" date="2016-07" db="EMBL/GenBank/DDBJ databases">
        <title>Pervasive Adenine N6-methylation of Active Genes in Fungi.</title>
        <authorList>
            <consortium name="DOE Joint Genome Institute"/>
            <person name="Mondo S.J."/>
            <person name="Dannebaum R.O."/>
            <person name="Kuo R.C."/>
            <person name="Labutti K."/>
            <person name="Haridas S."/>
            <person name="Kuo A."/>
            <person name="Salamov A."/>
            <person name="Ahrendt S.R."/>
            <person name="Lipzen A."/>
            <person name="Sullivan W."/>
            <person name="Andreopoulos W.B."/>
            <person name="Clum A."/>
            <person name="Lindquist E."/>
            <person name="Daum C."/>
            <person name="Ramamoorthy G.K."/>
            <person name="Gryganskyi A."/>
            <person name="Culley D."/>
            <person name="Magnuson J.K."/>
            <person name="James T.Y."/>
            <person name="O'Malley M.A."/>
            <person name="Stajich J.E."/>
            <person name="Spatafora J.W."/>
            <person name="Visel A."/>
            <person name="Grigoriev I.V."/>
        </authorList>
    </citation>
    <scope>NUCLEOTIDE SEQUENCE [LARGE SCALE GENOMIC DNA]</scope>
    <source>
        <strain evidence="1 2">CBS 129021</strain>
    </source>
</reference>
<comment type="caution">
    <text evidence="1">The sequence shown here is derived from an EMBL/GenBank/DDBJ whole genome shotgun (WGS) entry which is preliminary data.</text>
</comment>
<dbReference type="Proteomes" id="UP000193689">
    <property type="component" value="Unassembled WGS sequence"/>
</dbReference>
<keyword evidence="2" id="KW-1185">Reference proteome</keyword>
<accession>A0A1Y2EEZ0</accession>
<sequence length="158" mass="17633">MPFSKSPDAHDPRSLNLQVPIWLWGVAIVLSSCYDAELASARFYHIGLKKSLLRHHPLCLFDFLKVTRLPVPLCPPRSAPKPSLPAAVPAYTSHYQTAHPVPVVSYPQEVFPPPLRPCIHSRSRRAQHAAEKGLLGPACSQMRLHPLARRFIPPFSPV</sequence>
<organism evidence="1 2">
    <name type="scientific">Pseudomassariella vexata</name>
    <dbReference type="NCBI Taxonomy" id="1141098"/>
    <lineage>
        <taxon>Eukaryota</taxon>
        <taxon>Fungi</taxon>
        <taxon>Dikarya</taxon>
        <taxon>Ascomycota</taxon>
        <taxon>Pezizomycotina</taxon>
        <taxon>Sordariomycetes</taxon>
        <taxon>Xylariomycetidae</taxon>
        <taxon>Amphisphaeriales</taxon>
        <taxon>Pseudomassariaceae</taxon>
        <taxon>Pseudomassariella</taxon>
    </lineage>
</organism>